<evidence type="ECO:0000313" key="1">
    <source>
        <dbReference type="EMBL" id="MPN55072.1"/>
    </source>
</evidence>
<gene>
    <name evidence="1" type="ORF">SDC9_202751</name>
</gene>
<proteinExistence type="predicted"/>
<dbReference type="AlphaFoldDB" id="A0A645IW29"/>
<protein>
    <submittedName>
        <fullName evidence="1">Uncharacterized protein</fullName>
    </submittedName>
</protein>
<name>A0A645IW29_9ZZZZ</name>
<sequence>MWNLLDPELGELQPDQLAIRAIAYRMTALLSGQLGGVIVTSDGRPTSYFPFASRLPEDSTWRQAAMIPYDSMDVLYNIWDDNLGGVTGRTMDMSLGQDDLLIVLRNPQLVGPWMAFCEAYDQWGKCLDQYRRERGISNDLVDLQGQQ</sequence>
<organism evidence="1">
    <name type="scientific">bioreactor metagenome</name>
    <dbReference type="NCBI Taxonomy" id="1076179"/>
    <lineage>
        <taxon>unclassified sequences</taxon>
        <taxon>metagenomes</taxon>
        <taxon>ecological metagenomes</taxon>
    </lineage>
</organism>
<comment type="caution">
    <text evidence="1">The sequence shown here is derived from an EMBL/GenBank/DDBJ whole genome shotgun (WGS) entry which is preliminary data.</text>
</comment>
<reference evidence="1" key="1">
    <citation type="submission" date="2019-08" db="EMBL/GenBank/DDBJ databases">
        <authorList>
            <person name="Kucharzyk K."/>
            <person name="Murdoch R.W."/>
            <person name="Higgins S."/>
            <person name="Loffler F."/>
        </authorList>
    </citation>
    <scope>NUCLEOTIDE SEQUENCE</scope>
</reference>
<accession>A0A645IW29</accession>
<dbReference type="EMBL" id="VSSQ01123906">
    <property type="protein sequence ID" value="MPN55072.1"/>
    <property type="molecule type" value="Genomic_DNA"/>
</dbReference>